<dbReference type="InterPro" id="IPR036396">
    <property type="entry name" value="Cyt_P450_sf"/>
</dbReference>
<keyword evidence="5 7" id="KW-0408">Iron</keyword>
<evidence type="ECO:0000256" key="5">
    <source>
        <dbReference type="ARBA" id="ARBA00023004"/>
    </source>
</evidence>
<organism evidence="9 10">
    <name type="scientific">Dokdonia pacifica</name>
    <dbReference type="NCBI Taxonomy" id="1627892"/>
    <lineage>
        <taxon>Bacteria</taxon>
        <taxon>Pseudomonadati</taxon>
        <taxon>Bacteroidota</taxon>
        <taxon>Flavobacteriia</taxon>
        <taxon>Flavobacteriales</taxon>
        <taxon>Flavobacteriaceae</taxon>
        <taxon>Dokdonia</taxon>
    </lineage>
</organism>
<dbReference type="PANTHER" id="PTHR24291">
    <property type="entry name" value="CYTOCHROME P450 FAMILY 4"/>
    <property type="match status" value="1"/>
</dbReference>
<keyword evidence="10" id="KW-1185">Reference proteome</keyword>
<dbReference type="EMBL" id="FZNY01000001">
    <property type="protein sequence ID" value="SNR36869.1"/>
    <property type="molecule type" value="Genomic_DNA"/>
</dbReference>
<reference evidence="9 10" key="1">
    <citation type="submission" date="2017-06" db="EMBL/GenBank/DDBJ databases">
        <authorList>
            <person name="Kim H.J."/>
            <person name="Triplett B.A."/>
        </authorList>
    </citation>
    <scope>NUCLEOTIDE SEQUENCE [LARGE SCALE GENOMIC DNA]</scope>
    <source>
        <strain evidence="9 10">DSM 25597</strain>
    </source>
</reference>
<dbReference type="InterPro" id="IPR002401">
    <property type="entry name" value="Cyt_P450_E_grp-I"/>
</dbReference>
<name>A0A238VTP7_9FLAO</name>
<keyword evidence="6 8" id="KW-0503">Monooxygenase</keyword>
<evidence type="ECO:0000256" key="7">
    <source>
        <dbReference type="PIRSR" id="PIRSR602401-1"/>
    </source>
</evidence>
<dbReference type="GO" id="GO:0005506">
    <property type="term" value="F:iron ion binding"/>
    <property type="evidence" value="ECO:0007669"/>
    <property type="project" value="InterPro"/>
</dbReference>
<dbReference type="PRINTS" id="PR00385">
    <property type="entry name" value="P450"/>
</dbReference>
<comment type="similarity">
    <text evidence="1 8">Belongs to the cytochrome P450 family.</text>
</comment>
<keyword evidence="4 8" id="KW-0560">Oxidoreductase</keyword>
<keyword evidence="3 7" id="KW-0479">Metal-binding</keyword>
<proteinExistence type="inferred from homology"/>
<sequence length="442" mass="51361">MKEKKIPTVSFFSFLKNASKIVKNPLPFHHKNFEGKGDTFRLKLGLGNSVIFSRNPEFALYTLQKNQRNYTKSKIQTKDLSKYVGKGLLTSEGELWKKQRRLIQPAFHKKQLEQLLETVLEAIRIEVRTIQPNKEIDIFPILNDLAFQTVAKALFKTQIDPAVIKRLQHITEAAQQMLVKELRQPFKALYFKYGGPIKKHVDLTIEARGILKRLVNERRESGERQNDLLDMLLDARYEDGTGMEESQLIDEILILFVAGHETTSNALTFTLELLAKHPDVQEKIYEEYAFAKANTDSLLPYIKHCEYTKQVIEESMRLYPPAYFVDRVNYEEDEFDGIQIAKESNLLFSIIEIHKHKDFWEDPEVFNPDRFANNAGMKHKAYFPFGAGPRMCIGNNFAMYEMVLAITEIIQQYKIKKKETPIEIKPLITLKPENAILEFIPR</sequence>
<dbReference type="Proteomes" id="UP000198379">
    <property type="component" value="Unassembled WGS sequence"/>
</dbReference>
<evidence type="ECO:0000256" key="8">
    <source>
        <dbReference type="RuleBase" id="RU000461"/>
    </source>
</evidence>
<dbReference type="RefSeq" id="WP_089369616.1">
    <property type="nucleotide sequence ID" value="NZ_BMEP01000002.1"/>
</dbReference>
<dbReference type="InterPro" id="IPR017972">
    <property type="entry name" value="Cyt_P450_CS"/>
</dbReference>
<dbReference type="AlphaFoldDB" id="A0A238VTP7"/>
<evidence type="ECO:0000256" key="4">
    <source>
        <dbReference type="ARBA" id="ARBA00023002"/>
    </source>
</evidence>
<evidence type="ECO:0000313" key="10">
    <source>
        <dbReference type="Proteomes" id="UP000198379"/>
    </source>
</evidence>
<dbReference type="InterPro" id="IPR050196">
    <property type="entry name" value="Cytochrome_P450_Monoox"/>
</dbReference>
<dbReference type="GO" id="GO:0016705">
    <property type="term" value="F:oxidoreductase activity, acting on paired donors, with incorporation or reduction of molecular oxygen"/>
    <property type="evidence" value="ECO:0007669"/>
    <property type="project" value="InterPro"/>
</dbReference>
<dbReference type="PANTHER" id="PTHR24291:SF50">
    <property type="entry name" value="BIFUNCTIONAL ALBAFLAVENONE MONOOXYGENASE_TERPENE SYNTHASE"/>
    <property type="match status" value="1"/>
</dbReference>
<dbReference type="Gene3D" id="1.10.630.10">
    <property type="entry name" value="Cytochrome P450"/>
    <property type="match status" value="1"/>
</dbReference>
<feature type="binding site" description="axial binding residue" evidence="7">
    <location>
        <position position="392"/>
    </location>
    <ligand>
        <name>heme</name>
        <dbReference type="ChEBI" id="CHEBI:30413"/>
    </ligand>
    <ligandPart>
        <name>Fe</name>
        <dbReference type="ChEBI" id="CHEBI:18248"/>
    </ligandPart>
</feature>
<evidence type="ECO:0000256" key="3">
    <source>
        <dbReference type="ARBA" id="ARBA00022723"/>
    </source>
</evidence>
<protein>
    <recommendedName>
        <fullName evidence="11">Cytochrome P450</fullName>
    </recommendedName>
</protein>
<dbReference type="GO" id="GO:0004497">
    <property type="term" value="F:monooxygenase activity"/>
    <property type="evidence" value="ECO:0007669"/>
    <property type="project" value="UniProtKB-KW"/>
</dbReference>
<dbReference type="SUPFAM" id="SSF48264">
    <property type="entry name" value="Cytochrome P450"/>
    <property type="match status" value="1"/>
</dbReference>
<evidence type="ECO:0000313" key="9">
    <source>
        <dbReference type="EMBL" id="SNR36869.1"/>
    </source>
</evidence>
<dbReference type="GO" id="GO:0020037">
    <property type="term" value="F:heme binding"/>
    <property type="evidence" value="ECO:0007669"/>
    <property type="project" value="InterPro"/>
</dbReference>
<dbReference type="InterPro" id="IPR001128">
    <property type="entry name" value="Cyt_P450"/>
</dbReference>
<dbReference type="OrthoDB" id="9764248at2"/>
<comment type="cofactor">
    <cofactor evidence="7">
        <name>heme</name>
        <dbReference type="ChEBI" id="CHEBI:30413"/>
    </cofactor>
</comment>
<dbReference type="PRINTS" id="PR00463">
    <property type="entry name" value="EP450I"/>
</dbReference>
<dbReference type="Pfam" id="PF00067">
    <property type="entry name" value="p450"/>
    <property type="match status" value="1"/>
</dbReference>
<accession>A0A238VTP7</accession>
<evidence type="ECO:0000256" key="6">
    <source>
        <dbReference type="ARBA" id="ARBA00023033"/>
    </source>
</evidence>
<gene>
    <name evidence="9" type="ORF">SAMN06265376_101250</name>
</gene>
<evidence type="ECO:0000256" key="2">
    <source>
        <dbReference type="ARBA" id="ARBA00022617"/>
    </source>
</evidence>
<evidence type="ECO:0008006" key="11">
    <source>
        <dbReference type="Google" id="ProtNLM"/>
    </source>
</evidence>
<keyword evidence="2 7" id="KW-0349">Heme</keyword>
<dbReference type="PROSITE" id="PS00086">
    <property type="entry name" value="CYTOCHROME_P450"/>
    <property type="match status" value="1"/>
</dbReference>
<evidence type="ECO:0000256" key="1">
    <source>
        <dbReference type="ARBA" id="ARBA00010617"/>
    </source>
</evidence>